<sequence length="717" mass="81387">MSKSNMADTFSTVVVRPDFNPEKYVNELTRKCIGGQELQQQRQKIQSLADETSVLLKKNVYQNYMQFIETAKEISHLESEMYELSRLLNEQNSLLSSLTTMSLLGDKIPSTVESEEAVDANQVDEEKEEEERRRKLAAVLEKVEGAMAILEVPGRVLLHEGTLMELDPMDNKPIHQIQAYLLNDVLMLATWIQNSRGPVRYKFQTTYELGSLAVVNVRDLGGLGDSLFKLLAFPDTRVFRCSSAKLKREWLDKCDHAKKSRLAQEQQKRDNTATADRSPSKLAKSESLDSPSNPFEDHNDGPAEPELPEWLVEMPEDLDVCIAQRHFEDAYNLIERARDFIDKNCSNHMSDPVIEEIRRKLDARVKSLIEVLMKELEVSPDKSLQGGLRAARRAVRLLNQLGRSTQACDLFLKLCTSILKVQLKRVKREGATVLYVRQLGGIFFSNLTDMAREFLRAFPNSPNCASAFVGWAGSELTHLTSHLIKQVFMPQSSISTLAECVTCVRDQCDQLCELGIDLRYQLDGQLRTPLIRALRDSREKLVDAVKLRGAEDKWHPLNLQNKAGLTKFIQEMSDIGIASIHTYVTGECWINLTSNTVAFCKLYLALVEDCLCLATAELLYTIDEVLGDVFHAQLKHVEASLKNDKLRSESKFIQKNAVFLLDTLLTIVEHCYEEKLGHKCTRLSSLQEEYAWIKKEGPKQLINSSKPITKYSSSEYL</sequence>
<keyword evidence="4" id="KW-0653">Protein transport</keyword>
<name>A0AAN9VVD4_9ORTH</name>
<reference evidence="7 8" key="1">
    <citation type="submission" date="2024-03" db="EMBL/GenBank/DDBJ databases">
        <title>The genome assembly and annotation of the cricket Gryllus longicercus Weissman &amp; Gray.</title>
        <authorList>
            <person name="Szrajer S."/>
            <person name="Gray D."/>
            <person name="Ylla G."/>
        </authorList>
    </citation>
    <scope>NUCLEOTIDE SEQUENCE [LARGE SCALE GENOMIC DNA]</scope>
    <source>
        <strain evidence="7">DAG 2021-001</strain>
        <tissue evidence="7">Whole body minus gut</tissue>
    </source>
</reference>
<dbReference type="InterPro" id="IPR042561">
    <property type="entry name" value="Exo84_C_1"/>
</dbReference>
<evidence type="ECO:0000313" key="8">
    <source>
        <dbReference type="Proteomes" id="UP001378592"/>
    </source>
</evidence>
<dbReference type="PANTHER" id="PTHR21426">
    <property type="entry name" value="EXOCYST COMPLEX COMPONENT 8"/>
    <property type="match status" value="1"/>
</dbReference>
<comment type="similarity">
    <text evidence="1">Belongs to the EXO84 family.</text>
</comment>
<dbReference type="CDD" id="cd01226">
    <property type="entry name" value="PH_RalBD_exo84"/>
    <property type="match status" value="1"/>
</dbReference>
<proteinExistence type="inferred from homology"/>
<evidence type="ECO:0000256" key="2">
    <source>
        <dbReference type="ARBA" id="ARBA00022448"/>
    </source>
</evidence>
<dbReference type="InterPro" id="IPR032403">
    <property type="entry name" value="Exo84_C"/>
</dbReference>
<accession>A0AAN9VVD4</accession>
<dbReference type="InterPro" id="IPR016159">
    <property type="entry name" value="Cullin_repeat-like_dom_sf"/>
</dbReference>
<keyword evidence="3" id="KW-0268">Exocytosis</keyword>
<evidence type="ECO:0000256" key="5">
    <source>
        <dbReference type="SAM" id="MobiDB-lite"/>
    </source>
</evidence>
<comment type="caution">
    <text evidence="7">The sequence shown here is derived from an EMBL/GenBank/DDBJ whole genome shotgun (WGS) entry which is preliminary data.</text>
</comment>
<dbReference type="Gene3D" id="1.20.58.1220">
    <property type="entry name" value="Exo84p, C-terminal helical domain"/>
    <property type="match status" value="1"/>
</dbReference>
<dbReference type="InterPro" id="IPR042560">
    <property type="entry name" value="Exo84_C_2"/>
</dbReference>
<dbReference type="Pfam" id="PF08700">
    <property type="entry name" value="VPS51_Exo84_N"/>
    <property type="match status" value="1"/>
</dbReference>
<evidence type="ECO:0000259" key="6">
    <source>
        <dbReference type="Pfam" id="PF16528"/>
    </source>
</evidence>
<feature type="region of interest" description="Disordered" evidence="5">
    <location>
        <begin position="261"/>
        <end position="306"/>
    </location>
</feature>
<organism evidence="7 8">
    <name type="scientific">Gryllus longicercus</name>
    <dbReference type="NCBI Taxonomy" id="2509291"/>
    <lineage>
        <taxon>Eukaryota</taxon>
        <taxon>Metazoa</taxon>
        <taxon>Ecdysozoa</taxon>
        <taxon>Arthropoda</taxon>
        <taxon>Hexapoda</taxon>
        <taxon>Insecta</taxon>
        <taxon>Pterygota</taxon>
        <taxon>Neoptera</taxon>
        <taxon>Polyneoptera</taxon>
        <taxon>Orthoptera</taxon>
        <taxon>Ensifera</taxon>
        <taxon>Gryllidea</taxon>
        <taxon>Grylloidea</taxon>
        <taxon>Gryllidae</taxon>
        <taxon>Gryllinae</taxon>
        <taxon>Gryllus</taxon>
    </lineage>
</organism>
<dbReference type="Gene3D" id="1.20.58.1210">
    <property type="entry name" value="Exo84p, N-terminal helical domain"/>
    <property type="match status" value="1"/>
</dbReference>
<dbReference type="GO" id="GO:0015031">
    <property type="term" value="P:protein transport"/>
    <property type="evidence" value="ECO:0007669"/>
    <property type="project" value="UniProtKB-KW"/>
</dbReference>
<dbReference type="GO" id="GO:0006887">
    <property type="term" value="P:exocytosis"/>
    <property type="evidence" value="ECO:0007669"/>
    <property type="project" value="UniProtKB-KW"/>
</dbReference>
<protein>
    <recommendedName>
        <fullName evidence="6">Exocyst component Exo84 C-terminal domain-containing protein</fullName>
    </recommendedName>
</protein>
<dbReference type="AlphaFoldDB" id="A0AAN9VVD4"/>
<dbReference type="SUPFAM" id="SSF74788">
    <property type="entry name" value="Cullin repeat-like"/>
    <property type="match status" value="1"/>
</dbReference>
<evidence type="ECO:0000256" key="3">
    <source>
        <dbReference type="ARBA" id="ARBA00022483"/>
    </source>
</evidence>
<dbReference type="InterPro" id="IPR033961">
    <property type="entry name" value="Exo84"/>
</dbReference>
<dbReference type="SUPFAM" id="SSF50729">
    <property type="entry name" value="PH domain-like"/>
    <property type="match status" value="1"/>
</dbReference>
<dbReference type="EMBL" id="JAZDUA010000073">
    <property type="protein sequence ID" value="KAK7869516.1"/>
    <property type="molecule type" value="Genomic_DNA"/>
</dbReference>
<feature type="domain" description="Exocyst component Exo84 C-terminal" evidence="6">
    <location>
        <begin position="309"/>
        <end position="518"/>
    </location>
</feature>
<dbReference type="Gene3D" id="2.30.29.30">
    <property type="entry name" value="Pleckstrin-homology domain (PH domain)/Phosphotyrosine-binding domain (PTB)"/>
    <property type="match status" value="1"/>
</dbReference>
<dbReference type="InterPro" id="IPR011993">
    <property type="entry name" value="PH-like_dom_sf"/>
</dbReference>
<evidence type="ECO:0000256" key="4">
    <source>
        <dbReference type="ARBA" id="ARBA00022927"/>
    </source>
</evidence>
<gene>
    <name evidence="7" type="ORF">R5R35_002291</name>
</gene>
<dbReference type="GO" id="GO:0000145">
    <property type="term" value="C:exocyst"/>
    <property type="evidence" value="ECO:0007669"/>
    <property type="project" value="InterPro"/>
</dbReference>
<evidence type="ECO:0000256" key="1">
    <source>
        <dbReference type="ARBA" id="ARBA00007210"/>
    </source>
</evidence>
<evidence type="ECO:0000313" key="7">
    <source>
        <dbReference type="EMBL" id="KAK7869516.1"/>
    </source>
</evidence>
<keyword evidence="2" id="KW-0813">Transport</keyword>
<dbReference type="Proteomes" id="UP001378592">
    <property type="component" value="Unassembled WGS sequence"/>
</dbReference>
<dbReference type="GO" id="GO:0006893">
    <property type="term" value="P:Golgi to plasma membrane transport"/>
    <property type="evidence" value="ECO:0007669"/>
    <property type="project" value="TreeGrafter"/>
</dbReference>
<dbReference type="Pfam" id="PF16528">
    <property type="entry name" value="Exo84_C"/>
    <property type="match status" value="1"/>
</dbReference>
<dbReference type="PANTHER" id="PTHR21426:SF12">
    <property type="entry name" value="EXOCYST COMPLEX COMPONENT 8"/>
    <property type="match status" value="1"/>
</dbReference>
<keyword evidence="8" id="KW-1185">Reference proteome</keyword>